<dbReference type="AlphaFoldDB" id="A0A4U5LUK8"/>
<dbReference type="Proteomes" id="UP000298663">
    <property type="component" value="Unassembled WGS sequence"/>
</dbReference>
<organism evidence="1 2">
    <name type="scientific">Steinernema carpocapsae</name>
    <name type="common">Entomopathogenic nematode</name>
    <dbReference type="NCBI Taxonomy" id="34508"/>
    <lineage>
        <taxon>Eukaryota</taxon>
        <taxon>Metazoa</taxon>
        <taxon>Ecdysozoa</taxon>
        <taxon>Nematoda</taxon>
        <taxon>Chromadorea</taxon>
        <taxon>Rhabditida</taxon>
        <taxon>Tylenchina</taxon>
        <taxon>Panagrolaimomorpha</taxon>
        <taxon>Strongyloidoidea</taxon>
        <taxon>Steinernematidae</taxon>
        <taxon>Steinernema</taxon>
    </lineage>
</organism>
<protein>
    <submittedName>
        <fullName evidence="1">Uncharacterized protein</fullName>
    </submittedName>
</protein>
<keyword evidence="2" id="KW-1185">Reference proteome</keyword>
<dbReference type="EMBL" id="AZBU02000012">
    <property type="protein sequence ID" value="TKR59789.1"/>
    <property type="molecule type" value="Genomic_DNA"/>
</dbReference>
<proteinExistence type="predicted"/>
<comment type="caution">
    <text evidence="1">The sequence shown here is derived from an EMBL/GenBank/DDBJ whole genome shotgun (WGS) entry which is preliminary data.</text>
</comment>
<evidence type="ECO:0000313" key="1">
    <source>
        <dbReference type="EMBL" id="TKR59789.1"/>
    </source>
</evidence>
<name>A0A4U5LUK8_STECR</name>
<reference evidence="1 2" key="1">
    <citation type="journal article" date="2015" name="Genome Biol.">
        <title>Comparative genomics of Steinernema reveals deeply conserved gene regulatory networks.</title>
        <authorList>
            <person name="Dillman A.R."/>
            <person name="Macchietto M."/>
            <person name="Porter C.F."/>
            <person name="Rogers A."/>
            <person name="Williams B."/>
            <person name="Antoshechkin I."/>
            <person name="Lee M.M."/>
            <person name="Goodwin Z."/>
            <person name="Lu X."/>
            <person name="Lewis E.E."/>
            <person name="Goodrich-Blair H."/>
            <person name="Stock S.P."/>
            <person name="Adams B.J."/>
            <person name="Sternberg P.W."/>
            <person name="Mortazavi A."/>
        </authorList>
    </citation>
    <scope>NUCLEOTIDE SEQUENCE [LARGE SCALE GENOMIC DNA]</scope>
    <source>
        <strain evidence="1 2">ALL</strain>
    </source>
</reference>
<gene>
    <name evidence="1" type="ORF">L596_029412</name>
</gene>
<reference evidence="1 2" key="2">
    <citation type="journal article" date="2019" name="G3 (Bethesda)">
        <title>Hybrid Assembly of the Genome of the Entomopathogenic Nematode Steinernema carpocapsae Identifies the X-Chromosome.</title>
        <authorList>
            <person name="Serra L."/>
            <person name="Macchietto M."/>
            <person name="Macias-Munoz A."/>
            <person name="McGill C.J."/>
            <person name="Rodriguez I.M."/>
            <person name="Rodriguez B."/>
            <person name="Murad R."/>
            <person name="Mortazavi A."/>
        </authorList>
    </citation>
    <scope>NUCLEOTIDE SEQUENCE [LARGE SCALE GENOMIC DNA]</scope>
    <source>
        <strain evidence="1 2">ALL</strain>
    </source>
</reference>
<accession>A0A4U5LUK8</accession>
<evidence type="ECO:0000313" key="2">
    <source>
        <dbReference type="Proteomes" id="UP000298663"/>
    </source>
</evidence>
<sequence>MLFTPENTSNLTEYAVSNLLFQIRIVLRALISRKLHGKELQHILWVDGHVSRKTTDSSRRNEQTADETHFAGLDRSRFSIRREPFQPGARLLSGRFSRSIHALLGTLDLASADKTHIFRNQRVEIYVLTNFQLNLRLTLRDVLL</sequence>